<feature type="transmembrane region" description="Helical" evidence="8">
    <location>
        <begin position="110"/>
        <end position="132"/>
    </location>
</feature>
<evidence type="ECO:0000256" key="4">
    <source>
        <dbReference type="ARBA" id="ARBA00022692"/>
    </source>
</evidence>
<accession>A0ABV7XEV8</accession>
<evidence type="ECO:0000256" key="2">
    <source>
        <dbReference type="ARBA" id="ARBA00006464"/>
    </source>
</evidence>
<dbReference type="InterPro" id="IPR017464">
    <property type="entry name" value="Sugar_tfrase_EpsB_2"/>
</dbReference>
<organism evidence="10 11">
    <name type="scientific">Sphingoaurantiacus capsulatus</name>
    <dbReference type="NCBI Taxonomy" id="1771310"/>
    <lineage>
        <taxon>Bacteria</taxon>
        <taxon>Pseudomonadati</taxon>
        <taxon>Pseudomonadota</taxon>
        <taxon>Alphaproteobacteria</taxon>
        <taxon>Sphingomonadales</taxon>
        <taxon>Sphingosinicellaceae</taxon>
        <taxon>Sphingoaurantiacus</taxon>
    </lineage>
</organism>
<dbReference type="InterPro" id="IPR017475">
    <property type="entry name" value="EPS_sugar_tfrase"/>
</dbReference>
<dbReference type="Pfam" id="PF02397">
    <property type="entry name" value="Bac_transf"/>
    <property type="match status" value="1"/>
</dbReference>
<evidence type="ECO:0000259" key="9">
    <source>
        <dbReference type="Pfam" id="PF02397"/>
    </source>
</evidence>
<sequence>MIRLFKHYIPTPLLFLGVIEFLLLLISAEAAWQLRADQIGIDALPTTDRFGEVLTYAMVVSVVMLATGLYQPLHGYRSVRLVATRLLVAFALSLVVLAVVFFLLPNVALWRSIFLYAALFSYVLIMVARGVFGKLINWNRFRRRVVVLGAGERAAKLEEVSRSPDAGFQIVRYVRMTDREPRVAGAVVREEVSSFYDLADELGVEEIVLALEERRGALPTGDLLKAKLAGVHVTDMSSFLERETGRVDLGSVSPSWLIFSDGFLGAKGSAVLGKRLYDIAASSLLLAISSPLLLVAAALIKLTSPGPVFYRQERVGQFGRSFDVIKFRSMRTDAEKDGTPQWAQKSDPRVTAIGRIIRATRIDEIPQIINVLRGDMSFVGPRPERPFFVQDLAAQIPFYNERHVVKPGITGWAQLNYPYGASVDDARHKLEYDLYYVKNYSMFLDLLILIQTVRVILWRDGVR</sequence>
<evidence type="ECO:0000313" key="10">
    <source>
        <dbReference type="EMBL" id="MFC3713482.1"/>
    </source>
</evidence>
<comment type="subcellular location">
    <subcellularLocation>
        <location evidence="1">Membrane</location>
        <topology evidence="1">Multi-pass membrane protein</topology>
    </subcellularLocation>
</comment>
<keyword evidence="6 8" id="KW-0472">Membrane</keyword>
<evidence type="ECO:0000256" key="8">
    <source>
        <dbReference type="SAM" id="Phobius"/>
    </source>
</evidence>
<dbReference type="Proteomes" id="UP001595615">
    <property type="component" value="Unassembled WGS sequence"/>
</dbReference>
<dbReference type="NCBIfam" id="TIGR03013">
    <property type="entry name" value="EpsB_2"/>
    <property type="match status" value="1"/>
</dbReference>
<evidence type="ECO:0000256" key="6">
    <source>
        <dbReference type="ARBA" id="ARBA00023136"/>
    </source>
</evidence>
<reference evidence="11" key="1">
    <citation type="journal article" date="2019" name="Int. J. Syst. Evol. Microbiol.">
        <title>The Global Catalogue of Microorganisms (GCM) 10K type strain sequencing project: providing services to taxonomists for standard genome sequencing and annotation.</title>
        <authorList>
            <consortium name="The Broad Institute Genomics Platform"/>
            <consortium name="The Broad Institute Genome Sequencing Center for Infectious Disease"/>
            <person name="Wu L."/>
            <person name="Ma J."/>
        </authorList>
    </citation>
    <scope>NUCLEOTIDE SEQUENCE [LARGE SCALE GENOMIC DNA]</scope>
    <source>
        <strain evidence="11">KCTC 42644</strain>
    </source>
</reference>
<evidence type="ECO:0000256" key="1">
    <source>
        <dbReference type="ARBA" id="ARBA00004141"/>
    </source>
</evidence>
<dbReference type="RefSeq" id="WP_380862018.1">
    <property type="nucleotide sequence ID" value="NZ_JBHRXV010000011.1"/>
</dbReference>
<feature type="transmembrane region" description="Helical" evidence="8">
    <location>
        <begin position="12"/>
        <end position="33"/>
    </location>
</feature>
<comment type="similarity">
    <text evidence="2">Belongs to the bacterial sugar transferase family.</text>
</comment>
<gene>
    <name evidence="10" type="ORF">ACFOMD_12930</name>
</gene>
<evidence type="ECO:0000313" key="11">
    <source>
        <dbReference type="Proteomes" id="UP001595615"/>
    </source>
</evidence>
<feature type="domain" description="Bacterial sugar transferase" evidence="9">
    <location>
        <begin position="274"/>
        <end position="457"/>
    </location>
</feature>
<proteinExistence type="inferred from homology"/>
<keyword evidence="3" id="KW-0808">Transferase</keyword>
<dbReference type="PANTHER" id="PTHR30576:SF0">
    <property type="entry name" value="UNDECAPRENYL-PHOSPHATE N-ACETYLGALACTOSAMINYL 1-PHOSPHATE TRANSFERASE-RELATED"/>
    <property type="match status" value="1"/>
</dbReference>
<keyword evidence="11" id="KW-1185">Reference proteome</keyword>
<feature type="transmembrane region" description="Helical" evidence="8">
    <location>
        <begin position="276"/>
        <end position="300"/>
    </location>
</feature>
<keyword evidence="7" id="KW-0270">Exopolysaccharide synthesis</keyword>
<dbReference type="NCBIfam" id="TIGR03025">
    <property type="entry name" value="EPS_sugtrans"/>
    <property type="match status" value="1"/>
</dbReference>
<dbReference type="Pfam" id="PF13727">
    <property type="entry name" value="CoA_binding_3"/>
    <property type="match status" value="1"/>
</dbReference>
<feature type="transmembrane region" description="Helical" evidence="8">
    <location>
        <begin position="53"/>
        <end position="70"/>
    </location>
</feature>
<dbReference type="InterPro" id="IPR003362">
    <property type="entry name" value="Bact_transf"/>
</dbReference>
<evidence type="ECO:0000256" key="7">
    <source>
        <dbReference type="ARBA" id="ARBA00023169"/>
    </source>
</evidence>
<dbReference type="PANTHER" id="PTHR30576">
    <property type="entry name" value="COLANIC BIOSYNTHESIS UDP-GLUCOSE LIPID CARRIER TRANSFERASE"/>
    <property type="match status" value="1"/>
</dbReference>
<keyword evidence="5 8" id="KW-1133">Transmembrane helix</keyword>
<protein>
    <submittedName>
        <fullName evidence="10">TIGR03013 family XrtA/PEP-CTERM system glycosyltransferase</fullName>
    </submittedName>
</protein>
<dbReference type="EMBL" id="JBHRXV010000011">
    <property type="protein sequence ID" value="MFC3713482.1"/>
    <property type="molecule type" value="Genomic_DNA"/>
</dbReference>
<feature type="transmembrane region" description="Helical" evidence="8">
    <location>
        <begin position="82"/>
        <end position="104"/>
    </location>
</feature>
<evidence type="ECO:0000256" key="3">
    <source>
        <dbReference type="ARBA" id="ARBA00022679"/>
    </source>
</evidence>
<comment type="caution">
    <text evidence="10">The sequence shown here is derived from an EMBL/GenBank/DDBJ whole genome shotgun (WGS) entry which is preliminary data.</text>
</comment>
<evidence type="ECO:0000256" key="5">
    <source>
        <dbReference type="ARBA" id="ARBA00022989"/>
    </source>
</evidence>
<name>A0ABV7XEV8_9SPHN</name>
<keyword evidence="4 8" id="KW-0812">Transmembrane</keyword>